<evidence type="ECO:0000313" key="3">
    <source>
        <dbReference type="EMBL" id="KAK6329698.1"/>
    </source>
</evidence>
<proteinExistence type="predicted"/>
<dbReference type="CDD" id="cd02440">
    <property type="entry name" value="AdoMet_MTases"/>
    <property type="match status" value="1"/>
</dbReference>
<dbReference type="EMBL" id="JAVHNQ010000019">
    <property type="protein sequence ID" value="KAK6329698.1"/>
    <property type="molecule type" value="Genomic_DNA"/>
</dbReference>
<accession>A0AAV9TXN7</accession>
<evidence type="ECO:0000259" key="2">
    <source>
        <dbReference type="Pfam" id="PF13649"/>
    </source>
</evidence>
<organism evidence="3 4">
    <name type="scientific">Orbilia brochopaga</name>
    <dbReference type="NCBI Taxonomy" id="3140254"/>
    <lineage>
        <taxon>Eukaryota</taxon>
        <taxon>Fungi</taxon>
        <taxon>Dikarya</taxon>
        <taxon>Ascomycota</taxon>
        <taxon>Pezizomycotina</taxon>
        <taxon>Orbiliomycetes</taxon>
        <taxon>Orbiliales</taxon>
        <taxon>Orbiliaceae</taxon>
        <taxon>Orbilia</taxon>
    </lineage>
</organism>
<dbReference type="PANTHER" id="PTHR43861">
    <property type="entry name" value="TRANS-ACONITATE 2-METHYLTRANSFERASE-RELATED"/>
    <property type="match status" value="1"/>
</dbReference>
<dbReference type="Pfam" id="PF13649">
    <property type="entry name" value="Methyltransf_25"/>
    <property type="match status" value="1"/>
</dbReference>
<name>A0AAV9TXN7_9PEZI</name>
<reference evidence="3 4" key="1">
    <citation type="submission" date="2019-10" db="EMBL/GenBank/DDBJ databases">
        <authorList>
            <person name="Palmer J.M."/>
        </authorList>
    </citation>
    <scope>NUCLEOTIDE SEQUENCE [LARGE SCALE GENOMIC DNA]</scope>
    <source>
        <strain evidence="3 4">TWF696</strain>
    </source>
</reference>
<evidence type="ECO:0000256" key="1">
    <source>
        <dbReference type="ARBA" id="ARBA00022679"/>
    </source>
</evidence>
<evidence type="ECO:0000313" key="4">
    <source>
        <dbReference type="Proteomes" id="UP001375240"/>
    </source>
</evidence>
<protein>
    <recommendedName>
        <fullName evidence="2">Methyltransferase domain-containing protein</fullName>
    </recommendedName>
</protein>
<keyword evidence="4" id="KW-1185">Reference proteome</keyword>
<gene>
    <name evidence="3" type="ORF">TWF696_003568</name>
</gene>
<feature type="domain" description="Methyltransferase" evidence="2">
    <location>
        <begin position="58"/>
        <end position="120"/>
    </location>
</feature>
<dbReference type="InterPro" id="IPR029063">
    <property type="entry name" value="SAM-dependent_MTases_sf"/>
</dbReference>
<sequence>MAATREEQRLPTMAAYDRWAATYDSDGNIMQMLDDIFIGKHLPPLIQDASSPHPQTVVVDLGCGTGRNTLKLARLGATVVAVDNSVGMVRRLREKLAQDEDATLAQRVTVVMQDLSAFPAGDLLPALSTLPPHSETSDVATTGQNDVNADATASTDIKKVDGVVSTLVLEHLSLKTFFAVAAAILKPQGWLLLTNMHADIGACTSAGFVDPVTGNKVRPVSINHTEEDILSVARTHGFALDGAVSEDGVRDEAHAAKLGPRALKWVGYKMHLGMLLRLDG</sequence>
<dbReference type="InterPro" id="IPR041698">
    <property type="entry name" value="Methyltransf_25"/>
</dbReference>
<dbReference type="GO" id="GO:0016740">
    <property type="term" value="F:transferase activity"/>
    <property type="evidence" value="ECO:0007669"/>
    <property type="project" value="UniProtKB-KW"/>
</dbReference>
<dbReference type="Gene3D" id="3.40.50.150">
    <property type="entry name" value="Vaccinia Virus protein VP39"/>
    <property type="match status" value="1"/>
</dbReference>
<dbReference type="Proteomes" id="UP001375240">
    <property type="component" value="Unassembled WGS sequence"/>
</dbReference>
<dbReference type="AlphaFoldDB" id="A0AAV9TXN7"/>
<dbReference type="SUPFAM" id="SSF53335">
    <property type="entry name" value="S-adenosyl-L-methionine-dependent methyltransferases"/>
    <property type="match status" value="1"/>
</dbReference>
<keyword evidence="1" id="KW-0808">Transferase</keyword>
<comment type="caution">
    <text evidence="3">The sequence shown here is derived from an EMBL/GenBank/DDBJ whole genome shotgun (WGS) entry which is preliminary data.</text>
</comment>